<dbReference type="EMBL" id="AAOT01000003">
    <property type="protein sequence ID" value="EAR52532.1"/>
    <property type="molecule type" value="Genomic_DNA"/>
</dbReference>
<dbReference type="SUPFAM" id="SSF51735">
    <property type="entry name" value="NAD(P)-binding Rossmann-fold domains"/>
    <property type="match status" value="1"/>
</dbReference>
<evidence type="ECO:0000256" key="1">
    <source>
        <dbReference type="ARBA" id="ARBA00006484"/>
    </source>
</evidence>
<proteinExistence type="inferred from homology"/>
<dbReference type="InterPro" id="IPR020904">
    <property type="entry name" value="Sc_DH/Rdtase_CS"/>
</dbReference>
<dbReference type="PANTHER" id="PTHR42760:SF123">
    <property type="entry name" value="OXIDOREDUCTASE"/>
    <property type="match status" value="1"/>
</dbReference>
<gene>
    <name evidence="2" type="ORF">OG2516_05473</name>
</gene>
<sequence>MPERQQERSARFDFRGAEVLVIGASRAGIGAAIARAFQEAGAGVAITGVEPEPAAPDRGRFAYSQLDVTDGAAVAALAERTEALDVLVNCAAITARGEEMEPDFFARVVDINLHGSFRTAHAFHRHLKAGQGALINIASMYASFGSPKNPAYGASKAAVAQLTKSLAIAWAPDGIRVNAVAPGFIVTEQSARSRTDPAHVAAVAARTPAGRWGEPGDIAGPVLFLASEAARFMTGTCLAVDGGYSVA</sequence>
<dbReference type="GO" id="GO:0016616">
    <property type="term" value="F:oxidoreductase activity, acting on the CH-OH group of donors, NAD or NADP as acceptor"/>
    <property type="evidence" value="ECO:0007669"/>
    <property type="project" value="TreeGrafter"/>
</dbReference>
<dbReference type="eggNOG" id="COG1028">
    <property type="taxonomic scope" value="Bacteria"/>
</dbReference>
<dbReference type="PANTHER" id="PTHR42760">
    <property type="entry name" value="SHORT-CHAIN DEHYDROGENASES/REDUCTASES FAMILY MEMBER"/>
    <property type="match status" value="1"/>
</dbReference>
<accession>Q2CIQ7</accession>
<dbReference type="Proteomes" id="UP000003635">
    <property type="component" value="Unassembled WGS sequence"/>
</dbReference>
<dbReference type="Pfam" id="PF13561">
    <property type="entry name" value="adh_short_C2"/>
    <property type="match status" value="1"/>
</dbReference>
<dbReference type="STRING" id="314256.OG2516_05473"/>
<dbReference type="RefSeq" id="WP_007254622.1">
    <property type="nucleotide sequence ID" value="NZ_CH724107.1"/>
</dbReference>
<evidence type="ECO:0000313" key="3">
    <source>
        <dbReference type="Proteomes" id="UP000003635"/>
    </source>
</evidence>
<organism evidence="2 3">
    <name type="scientific">Oceanicola granulosus (strain ATCC BAA-861 / DSM 15982 / KCTC 12143 / HTCC2516)</name>
    <dbReference type="NCBI Taxonomy" id="314256"/>
    <lineage>
        <taxon>Bacteria</taxon>
        <taxon>Pseudomonadati</taxon>
        <taxon>Pseudomonadota</taxon>
        <taxon>Alphaproteobacteria</taxon>
        <taxon>Rhodobacterales</taxon>
        <taxon>Roseobacteraceae</taxon>
        <taxon>Oceanicola</taxon>
    </lineage>
</organism>
<dbReference type="AlphaFoldDB" id="Q2CIQ7"/>
<reference evidence="2 3" key="1">
    <citation type="journal article" date="2010" name="J. Bacteriol.">
        <title>Genome sequences of Oceanicola granulosus HTCC2516(T) and Oceanicola batsensis HTCC2597(TDelta).</title>
        <authorList>
            <person name="Thrash J.C."/>
            <person name="Cho J.C."/>
            <person name="Vergin K.L."/>
            <person name="Giovannoni S.J."/>
        </authorList>
    </citation>
    <scope>NUCLEOTIDE SEQUENCE [LARGE SCALE GENOMIC DNA]</scope>
    <source>
        <strain evidence="3">ATCC BAA-861 / DSM 15982 / KCTC 12143 / HTCC2516</strain>
    </source>
</reference>
<dbReference type="FunFam" id="3.40.50.720:FF:000084">
    <property type="entry name" value="Short-chain dehydrogenase reductase"/>
    <property type="match status" value="1"/>
</dbReference>
<dbReference type="HOGENOM" id="CLU_010194_1_1_5"/>
<dbReference type="InterPro" id="IPR036291">
    <property type="entry name" value="NAD(P)-bd_dom_sf"/>
</dbReference>
<protein>
    <submittedName>
        <fullName evidence="2">Putative oxidoreductase protein</fullName>
    </submittedName>
</protein>
<dbReference type="InterPro" id="IPR002347">
    <property type="entry name" value="SDR_fam"/>
</dbReference>
<comment type="caution">
    <text evidence="2">The sequence shown here is derived from an EMBL/GenBank/DDBJ whole genome shotgun (WGS) entry which is preliminary data.</text>
</comment>
<dbReference type="OrthoDB" id="9806974at2"/>
<dbReference type="PRINTS" id="PR00081">
    <property type="entry name" value="GDHRDH"/>
</dbReference>
<dbReference type="PRINTS" id="PR00080">
    <property type="entry name" value="SDRFAMILY"/>
</dbReference>
<dbReference type="Gene3D" id="3.40.50.720">
    <property type="entry name" value="NAD(P)-binding Rossmann-like Domain"/>
    <property type="match status" value="1"/>
</dbReference>
<dbReference type="GO" id="GO:0030497">
    <property type="term" value="P:fatty acid elongation"/>
    <property type="evidence" value="ECO:0007669"/>
    <property type="project" value="TreeGrafter"/>
</dbReference>
<comment type="similarity">
    <text evidence="1">Belongs to the short-chain dehydrogenases/reductases (SDR) family.</text>
</comment>
<dbReference type="PROSITE" id="PS00061">
    <property type="entry name" value="ADH_SHORT"/>
    <property type="match status" value="1"/>
</dbReference>
<name>Q2CIQ7_OCEGH</name>
<keyword evidence="3" id="KW-1185">Reference proteome</keyword>
<evidence type="ECO:0000313" key="2">
    <source>
        <dbReference type="EMBL" id="EAR52532.1"/>
    </source>
</evidence>